<evidence type="ECO:0000313" key="6">
    <source>
        <dbReference type="Proteomes" id="UP000287352"/>
    </source>
</evidence>
<evidence type="ECO:0000256" key="2">
    <source>
        <dbReference type="ARBA" id="ARBA00023134"/>
    </source>
</evidence>
<dbReference type="InterPro" id="IPR051943">
    <property type="entry name" value="TRAFAC_Dynamin-like_GTPase"/>
</dbReference>
<feature type="transmembrane region" description="Helical" evidence="3">
    <location>
        <begin position="483"/>
        <end position="500"/>
    </location>
</feature>
<gene>
    <name evidence="5" type="ORF">KTT_12100</name>
</gene>
<dbReference type="CDD" id="cd09912">
    <property type="entry name" value="DLP_2"/>
    <property type="match status" value="1"/>
</dbReference>
<dbReference type="PANTHER" id="PTHR43681:SF1">
    <property type="entry name" value="SARCALUMENIN"/>
    <property type="match status" value="1"/>
</dbReference>
<feature type="transmembrane region" description="Helical" evidence="3">
    <location>
        <begin position="454"/>
        <end position="477"/>
    </location>
</feature>
<dbReference type="PANTHER" id="PTHR43681">
    <property type="entry name" value="TRANSMEMBRANE GTPASE FZO"/>
    <property type="match status" value="1"/>
</dbReference>
<dbReference type="SUPFAM" id="SSF52540">
    <property type="entry name" value="P-loop containing nucleoside triphosphate hydrolases"/>
    <property type="match status" value="1"/>
</dbReference>
<evidence type="ECO:0000259" key="4">
    <source>
        <dbReference type="Pfam" id="PF01926"/>
    </source>
</evidence>
<dbReference type="OrthoDB" id="9816479at2"/>
<dbReference type="InterPro" id="IPR005225">
    <property type="entry name" value="Small_GTP-bd"/>
</dbReference>
<keyword evidence="6" id="KW-1185">Reference proteome</keyword>
<evidence type="ECO:0000256" key="1">
    <source>
        <dbReference type="ARBA" id="ARBA00022741"/>
    </source>
</evidence>
<dbReference type="Proteomes" id="UP000287352">
    <property type="component" value="Unassembled WGS sequence"/>
</dbReference>
<protein>
    <submittedName>
        <fullName evidence="5">Dynamin</fullName>
    </submittedName>
</protein>
<dbReference type="EMBL" id="BIFR01000001">
    <property type="protein sequence ID" value="GCE11351.1"/>
    <property type="molecule type" value="Genomic_DNA"/>
</dbReference>
<keyword evidence="1" id="KW-0547">Nucleotide-binding</keyword>
<dbReference type="GO" id="GO:0005525">
    <property type="term" value="F:GTP binding"/>
    <property type="evidence" value="ECO:0007669"/>
    <property type="project" value="UniProtKB-KW"/>
</dbReference>
<evidence type="ECO:0000256" key="3">
    <source>
        <dbReference type="SAM" id="Phobius"/>
    </source>
</evidence>
<keyword evidence="3" id="KW-0812">Transmembrane</keyword>
<dbReference type="InterPro" id="IPR006073">
    <property type="entry name" value="GTP-bd"/>
</dbReference>
<organism evidence="5 6">
    <name type="scientific">Tengunoibacter tsumagoiensis</name>
    <dbReference type="NCBI Taxonomy" id="2014871"/>
    <lineage>
        <taxon>Bacteria</taxon>
        <taxon>Bacillati</taxon>
        <taxon>Chloroflexota</taxon>
        <taxon>Ktedonobacteria</taxon>
        <taxon>Ktedonobacterales</taxon>
        <taxon>Dictyobacteraceae</taxon>
        <taxon>Tengunoibacter</taxon>
    </lineage>
</organism>
<dbReference type="Pfam" id="PF01926">
    <property type="entry name" value="MMR_HSR1"/>
    <property type="match status" value="1"/>
</dbReference>
<keyword evidence="3" id="KW-1133">Transmembrane helix</keyword>
<proteinExistence type="predicted"/>
<name>A0A401ZWQ5_9CHLR</name>
<accession>A0A401ZWQ5</accession>
<dbReference type="Gene3D" id="3.40.50.300">
    <property type="entry name" value="P-loop containing nucleotide triphosphate hydrolases"/>
    <property type="match status" value="1"/>
</dbReference>
<sequence>MAKAVLQEQQRLLLQQERQLASVLQGSLAGFEGSDAHATTLRQVLDTLDDLFLLVVVGEFNAGKSASINALLRSEVLAEGVIPTTDQVTVLRYGESQQQRQTEKGLLEISYPADFLHDISIVDTPGVNAVLLEHQRLTEEFVPRSDLILFVTSVDRPFTQSERVFLEHIRTWGKKIIIILNKIDLLRDDDALQQVIAFIREKCKQLLGFEPDIFPVSAYQAEQVHSAVGNQALKLWESSQFGVLEEYLFKTLDATERVRLKLLNPLGVMNRILGETRNAIEERAKLLAEDARTVQTIDEQLQLYHTDMQEDFKHRLGEIENIILEMRTRGDRFFDDTMRLRRVLDLVRGEKIKQEFESEVLSDSAARIDLAVQELIDWMVEQEHRFWQNVMEYLDRRRQVSLQREDRMLGSVGKQFDFNRRTLLQSVSRTVTIVIQGYDQQAEALQLSMDMRNAVAQAALTSAGGLGLGALIVAVMGTLAADVTGIIAGLGLVLLGYGIIPLKRRQAKHTFDDKMTELQTKLSSAMQEQFQKELNHSVQRVQDAIAPYTRFVRAEQQKTTTAQESLAQLNKDLLDLKTQIEAL</sequence>
<dbReference type="NCBIfam" id="TIGR00231">
    <property type="entry name" value="small_GTP"/>
    <property type="match status" value="1"/>
</dbReference>
<comment type="caution">
    <text evidence="5">The sequence shown here is derived from an EMBL/GenBank/DDBJ whole genome shotgun (WGS) entry which is preliminary data.</text>
</comment>
<reference evidence="6" key="1">
    <citation type="submission" date="2018-12" db="EMBL/GenBank/DDBJ databases">
        <title>Tengunoibacter tsumagoiensis gen. nov., sp. nov., Dictyobacter kobayashii sp. nov., D. alpinus sp. nov., and D. joshuensis sp. nov. and description of Dictyobacteraceae fam. nov. within the order Ktedonobacterales isolated from Tengu-no-mugimeshi.</title>
        <authorList>
            <person name="Wang C.M."/>
            <person name="Zheng Y."/>
            <person name="Sakai Y."/>
            <person name="Toyoda A."/>
            <person name="Minakuchi Y."/>
            <person name="Abe K."/>
            <person name="Yokota A."/>
            <person name="Yabe S."/>
        </authorList>
    </citation>
    <scope>NUCLEOTIDE SEQUENCE [LARGE SCALE GENOMIC DNA]</scope>
    <source>
        <strain evidence="6">Uno3</strain>
    </source>
</reference>
<dbReference type="AlphaFoldDB" id="A0A401ZWQ5"/>
<feature type="domain" description="G" evidence="4">
    <location>
        <begin position="55"/>
        <end position="182"/>
    </location>
</feature>
<dbReference type="RefSeq" id="WP_126579074.1">
    <property type="nucleotide sequence ID" value="NZ_BIFR01000001.1"/>
</dbReference>
<keyword evidence="3" id="KW-0472">Membrane</keyword>
<evidence type="ECO:0000313" key="5">
    <source>
        <dbReference type="EMBL" id="GCE11351.1"/>
    </source>
</evidence>
<dbReference type="InterPro" id="IPR027417">
    <property type="entry name" value="P-loop_NTPase"/>
</dbReference>
<keyword evidence="2" id="KW-0342">GTP-binding</keyword>